<evidence type="ECO:0000256" key="8">
    <source>
        <dbReference type="SAM" id="Phobius"/>
    </source>
</evidence>
<evidence type="ECO:0000313" key="11">
    <source>
        <dbReference type="Proteomes" id="UP000460272"/>
    </source>
</evidence>
<reference evidence="10 11" key="1">
    <citation type="submission" date="2018-11" db="EMBL/GenBank/DDBJ databases">
        <title>Trebonia kvetii gen.nov., sp.nov., a novel acidophilic actinobacterium, and proposal of the new actinobacterial family Treboniaceae fam. nov.</title>
        <authorList>
            <person name="Rapoport D."/>
            <person name="Sagova-Mareckova M."/>
            <person name="Sedlacek I."/>
            <person name="Provaznik J."/>
            <person name="Kralova S."/>
            <person name="Pavlinic D."/>
            <person name="Benes V."/>
            <person name="Kopecky J."/>
        </authorList>
    </citation>
    <scope>NUCLEOTIDE SEQUENCE [LARGE SCALE GENOMIC DNA]</scope>
    <source>
        <strain evidence="10 11">15Tr583</strain>
    </source>
</reference>
<dbReference type="InterPro" id="IPR003342">
    <property type="entry name" value="ArnT-like_N"/>
</dbReference>
<feature type="transmembrane region" description="Helical" evidence="8">
    <location>
        <begin position="317"/>
        <end position="339"/>
    </location>
</feature>
<feature type="transmembrane region" description="Helical" evidence="8">
    <location>
        <begin position="186"/>
        <end position="213"/>
    </location>
</feature>
<keyword evidence="6 8" id="KW-1133">Transmembrane helix</keyword>
<evidence type="ECO:0000256" key="1">
    <source>
        <dbReference type="ARBA" id="ARBA00004651"/>
    </source>
</evidence>
<dbReference type="AlphaFoldDB" id="A0A6P2BXH7"/>
<feature type="domain" description="ArnT-like N-terminal" evidence="9">
    <location>
        <begin position="102"/>
        <end position="256"/>
    </location>
</feature>
<dbReference type="GO" id="GO:0016763">
    <property type="term" value="F:pentosyltransferase activity"/>
    <property type="evidence" value="ECO:0007669"/>
    <property type="project" value="TreeGrafter"/>
</dbReference>
<dbReference type="GO" id="GO:0005886">
    <property type="term" value="C:plasma membrane"/>
    <property type="evidence" value="ECO:0007669"/>
    <property type="project" value="UniProtKB-SubCell"/>
</dbReference>
<feature type="transmembrane region" description="Helical" evidence="8">
    <location>
        <begin position="20"/>
        <end position="41"/>
    </location>
</feature>
<dbReference type="GO" id="GO:0000030">
    <property type="term" value="F:mannosyltransferase activity"/>
    <property type="evidence" value="ECO:0007669"/>
    <property type="project" value="InterPro"/>
</dbReference>
<dbReference type="OrthoDB" id="4912333at2"/>
<keyword evidence="2" id="KW-1003">Cell membrane</keyword>
<feature type="transmembrane region" description="Helical" evidence="8">
    <location>
        <begin position="225"/>
        <end position="246"/>
    </location>
</feature>
<feature type="transmembrane region" description="Helical" evidence="8">
    <location>
        <begin position="385"/>
        <end position="405"/>
    </location>
</feature>
<evidence type="ECO:0000256" key="6">
    <source>
        <dbReference type="ARBA" id="ARBA00022989"/>
    </source>
</evidence>
<keyword evidence="4 10" id="KW-0808">Transferase</keyword>
<sequence length="623" mass="67020">MTATNVRDVTARIYLKGVPARATGVSAAAIGVLTVLIRLAMRRSFDLFGDEVIYVDLGRSVFSGGFPQYRGFKFFLHGPAFFYLETGWAHILGTQHALMSWIYQMRVLNALLAAVTAMVIVLLAARADSLRPAVVAGLLFAFEPFCIRQNGRVMLETSMMMWVLLGYLVFIPLIENPSSPRGRLRAVAAGLLFGLAALTKDEGALLTVIPLAAAAALRWGPRRTLTLLTIGTTVATYAMYVALIAANGYASAFWLDKTTGVRRLLGLIQVTGFHSSNGISLPARLLAEGSYFSTTYLILILAVPATVIMIRSGGAALRLLGLMYCAAALALGYAVVLGTLEEQELYLLLVPSVLIIPVAARRLLCTSASRRHRGTTRRRWEAVTAAVVLGLGLSVNLATCTQWLFQPDDGFTRLLSYMTAHVPPSAPITDAAMGLSGDVGANALADYGYHVGFWVTPAARSRYHVRYVLVPWAEVSQGYSYLSPSQVRRLIRPGSLLFSFRGRTYGDLALYALPARLPLRALAPGRPADSIAGTWLNTDGAGVARLIVFQDDVGNRPDAPEPTDSDGSVLATLGEAVDVVAADQDVAHGSIAVIVVAGADPEARAVKVVILNFYVIDWEVSQC</sequence>
<dbReference type="InterPro" id="IPR050297">
    <property type="entry name" value="LipidA_mod_glycosyltrf_83"/>
</dbReference>
<comment type="caution">
    <text evidence="10">The sequence shown here is derived from an EMBL/GenBank/DDBJ whole genome shotgun (WGS) entry which is preliminary data.</text>
</comment>
<feature type="transmembrane region" description="Helical" evidence="8">
    <location>
        <begin position="107"/>
        <end position="124"/>
    </location>
</feature>
<evidence type="ECO:0000256" key="7">
    <source>
        <dbReference type="ARBA" id="ARBA00023136"/>
    </source>
</evidence>
<evidence type="ECO:0000256" key="4">
    <source>
        <dbReference type="ARBA" id="ARBA00022679"/>
    </source>
</evidence>
<organism evidence="10 11">
    <name type="scientific">Trebonia kvetii</name>
    <dbReference type="NCBI Taxonomy" id="2480626"/>
    <lineage>
        <taxon>Bacteria</taxon>
        <taxon>Bacillati</taxon>
        <taxon>Actinomycetota</taxon>
        <taxon>Actinomycetes</taxon>
        <taxon>Streptosporangiales</taxon>
        <taxon>Treboniaceae</taxon>
        <taxon>Trebonia</taxon>
    </lineage>
</organism>
<protein>
    <submittedName>
        <fullName evidence="10">Phospholipid carrier-dependent glycosyltransferase</fullName>
    </submittedName>
</protein>
<dbReference type="PANTHER" id="PTHR33908">
    <property type="entry name" value="MANNOSYLTRANSFERASE YKCB-RELATED"/>
    <property type="match status" value="1"/>
</dbReference>
<dbReference type="Proteomes" id="UP000460272">
    <property type="component" value="Unassembled WGS sequence"/>
</dbReference>
<evidence type="ECO:0000256" key="5">
    <source>
        <dbReference type="ARBA" id="ARBA00022692"/>
    </source>
</evidence>
<evidence type="ECO:0000256" key="3">
    <source>
        <dbReference type="ARBA" id="ARBA00022676"/>
    </source>
</evidence>
<keyword evidence="5 8" id="KW-0812">Transmembrane</keyword>
<keyword evidence="11" id="KW-1185">Reference proteome</keyword>
<gene>
    <name evidence="10" type="ORF">EAS64_20610</name>
</gene>
<dbReference type="EMBL" id="RPFW01000004">
    <property type="protein sequence ID" value="TVZ02885.1"/>
    <property type="molecule type" value="Genomic_DNA"/>
</dbReference>
<dbReference type="GO" id="GO:0006493">
    <property type="term" value="P:protein O-linked glycosylation"/>
    <property type="evidence" value="ECO:0007669"/>
    <property type="project" value="InterPro"/>
</dbReference>
<feature type="transmembrane region" description="Helical" evidence="8">
    <location>
        <begin position="154"/>
        <end position="174"/>
    </location>
</feature>
<feature type="transmembrane region" description="Helical" evidence="8">
    <location>
        <begin position="291"/>
        <end position="310"/>
    </location>
</feature>
<evidence type="ECO:0000313" key="10">
    <source>
        <dbReference type="EMBL" id="TVZ02885.1"/>
    </source>
</evidence>
<proteinExistence type="predicted"/>
<dbReference type="Pfam" id="PF02366">
    <property type="entry name" value="PMT"/>
    <property type="match status" value="1"/>
</dbReference>
<comment type="subcellular location">
    <subcellularLocation>
        <location evidence="1">Cell membrane</location>
        <topology evidence="1">Multi-pass membrane protein</topology>
    </subcellularLocation>
</comment>
<feature type="transmembrane region" description="Helical" evidence="8">
    <location>
        <begin position="345"/>
        <end position="364"/>
    </location>
</feature>
<name>A0A6P2BXH7_9ACTN</name>
<dbReference type="PANTHER" id="PTHR33908:SF11">
    <property type="entry name" value="MEMBRANE PROTEIN"/>
    <property type="match status" value="1"/>
</dbReference>
<evidence type="ECO:0000259" key="9">
    <source>
        <dbReference type="Pfam" id="PF02366"/>
    </source>
</evidence>
<dbReference type="GO" id="GO:0009103">
    <property type="term" value="P:lipopolysaccharide biosynthetic process"/>
    <property type="evidence" value="ECO:0007669"/>
    <property type="project" value="UniProtKB-ARBA"/>
</dbReference>
<evidence type="ECO:0000256" key="2">
    <source>
        <dbReference type="ARBA" id="ARBA00022475"/>
    </source>
</evidence>
<keyword evidence="3" id="KW-0328">Glycosyltransferase</keyword>
<keyword evidence="7 8" id="KW-0472">Membrane</keyword>
<accession>A0A6P2BXH7</accession>